<reference evidence="1 2" key="1">
    <citation type="submission" date="2021-11" db="EMBL/GenBank/DDBJ databases">
        <title>Black yeast isolated from Biological Soil Crust.</title>
        <authorList>
            <person name="Kurbessoian T."/>
        </authorList>
    </citation>
    <scope>NUCLEOTIDE SEQUENCE [LARGE SCALE GENOMIC DNA]</scope>
    <source>
        <strain evidence="1 2">CCFEE 5522</strain>
    </source>
</reference>
<accession>A0AAV9JF21</accession>
<name>A0AAV9JF21_9PEZI</name>
<dbReference type="AlphaFoldDB" id="A0AAV9JF21"/>
<dbReference type="Proteomes" id="UP001324427">
    <property type="component" value="Unassembled WGS sequence"/>
</dbReference>
<protein>
    <submittedName>
        <fullName evidence="1">Uncharacterized protein</fullName>
    </submittedName>
</protein>
<dbReference type="EMBL" id="JAVFHQ010000029">
    <property type="protein sequence ID" value="KAK4543790.1"/>
    <property type="molecule type" value="Genomic_DNA"/>
</dbReference>
<gene>
    <name evidence="1" type="ORF">LTR36_004823</name>
</gene>
<proteinExistence type="predicted"/>
<sequence length="297" mass="32896">MAYGILLPSHFQRPTLTSSVFPITLPRRYLPETITSQLQKTDNSVYRFVGRLDEVDVTSAAGEKCPTCHVVFGQETHDDFLNPETPGLRFTSTRGAHYQAHAALIKMGCCGGFVHRQCLILCVNPASVEPMMDSHIQTTCQLCRAPLFDRKELVEHRVQLRDTVDMIIYSNLPPMPTEPAVIAVKSSLLITAIQVVFYARLIGGNKWASYEIGRLVASGMAFQAACLSQKVLLPSAIFGELRDAAGRTLEAEYQVQAHEDVWLVVDCRLLDFVYETAADAVVMYVDVALGNGNVYLP</sequence>
<keyword evidence="2" id="KW-1185">Reference proteome</keyword>
<evidence type="ECO:0000313" key="2">
    <source>
        <dbReference type="Proteomes" id="UP001324427"/>
    </source>
</evidence>
<evidence type="ECO:0000313" key="1">
    <source>
        <dbReference type="EMBL" id="KAK4543790.1"/>
    </source>
</evidence>
<comment type="caution">
    <text evidence="1">The sequence shown here is derived from an EMBL/GenBank/DDBJ whole genome shotgun (WGS) entry which is preliminary data.</text>
</comment>
<organism evidence="1 2">
    <name type="scientific">Oleoguttula mirabilis</name>
    <dbReference type="NCBI Taxonomy" id="1507867"/>
    <lineage>
        <taxon>Eukaryota</taxon>
        <taxon>Fungi</taxon>
        <taxon>Dikarya</taxon>
        <taxon>Ascomycota</taxon>
        <taxon>Pezizomycotina</taxon>
        <taxon>Dothideomycetes</taxon>
        <taxon>Dothideomycetidae</taxon>
        <taxon>Mycosphaerellales</taxon>
        <taxon>Teratosphaeriaceae</taxon>
        <taxon>Oleoguttula</taxon>
    </lineage>
</organism>